<dbReference type="SMART" id="SM01322">
    <property type="entry name" value="YaeQ"/>
    <property type="match status" value="1"/>
</dbReference>
<dbReference type="Proteomes" id="UP000282818">
    <property type="component" value="Unassembled WGS sequence"/>
</dbReference>
<keyword evidence="2" id="KW-1185">Reference proteome</keyword>
<sequence>MALKPTIYKVELQLSDFNRDCYDNVGLTVALHPSETPERMLIRLIAFGLHYCSDLSFSRGLSATDEADLWELSPSGEILQWIEVGQASPERMRKAVSLAKSVSLYSYGDSLELWWEKEAASFQALPRTTVWALRWAQKYDFGGFLERKMAITLTISDDDIYVHSEGEQLTLKRQLLAGVS</sequence>
<dbReference type="InterPro" id="IPR011335">
    <property type="entry name" value="Restrct_endonuc-II-like"/>
</dbReference>
<dbReference type="PANTHER" id="PTHR38784:SF1">
    <property type="entry name" value="SUCROSE PHOSPHORYLASE"/>
    <property type="match status" value="1"/>
</dbReference>
<dbReference type="RefSeq" id="WP_127693958.1">
    <property type="nucleotide sequence ID" value="NZ_SACQ01000003.1"/>
</dbReference>
<accession>A0A437Q9T0</accession>
<name>A0A437Q9T0_9GAMM</name>
<reference evidence="1 2" key="1">
    <citation type="submission" date="2019-01" db="EMBL/GenBank/DDBJ databases">
        <authorList>
            <person name="Chen W.-M."/>
        </authorList>
    </citation>
    <scope>NUCLEOTIDE SEQUENCE [LARGE SCALE GENOMIC DNA]</scope>
    <source>
        <strain evidence="1 2">HPM-16</strain>
    </source>
</reference>
<dbReference type="PANTHER" id="PTHR38784">
    <property type="entry name" value="SUCROSE PHOSPHORYLASE"/>
    <property type="match status" value="1"/>
</dbReference>
<proteinExistence type="predicted"/>
<dbReference type="SUPFAM" id="SSF52980">
    <property type="entry name" value="Restriction endonuclease-like"/>
    <property type="match status" value="1"/>
</dbReference>
<evidence type="ECO:0000313" key="2">
    <source>
        <dbReference type="Proteomes" id="UP000282818"/>
    </source>
</evidence>
<organism evidence="1 2">
    <name type="scientific">Neptunomonas marina</name>
    <dbReference type="NCBI Taxonomy" id="1815562"/>
    <lineage>
        <taxon>Bacteria</taxon>
        <taxon>Pseudomonadati</taxon>
        <taxon>Pseudomonadota</taxon>
        <taxon>Gammaproteobacteria</taxon>
        <taxon>Oceanospirillales</taxon>
        <taxon>Oceanospirillaceae</taxon>
        <taxon>Neptunomonas</taxon>
    </lineage>
</organism>
<dbReference type="PIRSF" id="PIRSF011484">
    <property type="entry name" value="YaeQ"/>
    <property type="match status" value="1"/>
</dbReference>
<gene>
    <name evidence="1" type="ORF">EOE65_08905</name>
</gene>
<dbReference type="InterPro" id="IPR009822">
    <property type="entry name" value="YaeQ"/>
</dbReference>
<dbReference type="InterPro" id="IPR038590">
    <property type="entry name" value="YaeQ_sf"/>
</dbReference>
<dbReference type="Gene3D" id="3.10.640.10">
    <property type="entry name" value="Restriction endonuclease-like alpha-beta roll domain"/>
    <property type="match status" value="1"/>
</dbReference>
<protein>
    <submittedName>
        <fullName evidence="1">YaeQ family protein</fullName>
    </submittedName>
</protein>
<evidence type="ECO:0000313" key="1">
    <source>
        <dbReference type="EMBL" id="RVU31113.1"/>
    </source>
</evidence>
<dbReference type="EMBL" id="SACQ01000003">
    <property type="protein sequence ID" value="RVU31113.1"/>
    <property type="molecule type" value="Genomic_DNA"/>
</dbReference>
<dbReference type="AlphaFoldDB" id="A0A437Q9T0"/>
<dbReference type="Pfam" id="PF07152">
    <property type="entry name" value="YaeQ"/>
    <property type="match status" value="1"/>
</dbReference>
<comment type="caution">
    <text evidence="1">The sequence shown here is derived from an EMBL/GenBank/DDBJ whole genome shotgun (WGS) entry which is preliminary data.</text>
</comment>